<keyword evidence="2" id="KW-0255">Endonuclease</keyword>
<gene>
    <name evidence="2" type="ORF">HNR43_000728</name>
</gene>
<dbReference type="PANTHER" id="PTHR36558:SF1">
    <property type="entry name" value="RESTRICTION ENDONUCLEASE DOMAIN-CONTAINING PROTEIN-RELATED"/>
    <property type="match status" value="1"/>
</dbReference>
<sequence length="124" mass="14186">MNPESSKLYTYADYVQWDGRWELIDGKAYNMSPSPTWEHQFAVMELSFAFRSHFQNKNCYVAIAPFDVRLSESDDYTYAKHVVQPDISVICNRNNLTPNGCLDAPTLIVEVLSPSTALKVYLII</sequence>
<dbReference type="CDD" id="cd06260">
    <property type="entry name" value="DUF820-like"/>
    <property type="match status" value="1"/>
</dbReference>
<feature type="domain" description="Putative restriction endonuclease" evidence="1">
    <location>
        <begin position="13"/>
        <end position="117"/>
    </location>
</feature>
<dbReference type="PANTHER" id="PTHR36558">
    <property type="entry name" value="GLR1098 PROTEIN"/>
    <property type="match status" value="1"/>
</dbReference>
<protein>
    <submittedName>
        <fullName evidence="2">Uma2 family endonuclease</fullName>
    </submittedName>
</protein>
<evidence type="ECO:0000259" key="1">
    <source>
        <dbReference type="Pfam" id="PF05685"/>
    </source>
</evidence>
<dbReference type="Gene3D" id="3.90.1570.10">
    <property type="entry name" value="tt1808, chain A"/>
    <property type="match status" value="1"/>
</dbReference>
<dbReference type="SUPFAM" id="SSF52980">
    <property type="entry name" value="Restriction endonuclease-like"/>
    <property type="match status" value="1"/>
</dbReference>
<dbReference type="Proteomes" id="UP000583699">
    <property type="component" value="Unassembled WGS sequence"/>
</dbReference>
<evidence type="ECO:0000313" key="3">
    <source>
        <dbReference type="Proteomes" id="UP000583699"/>
    </source>
</evidence>
<dbReference type="Pfam" id="PF05685">
    <property type="entry name" value="Uma2"/>
    <property type="match status" value="1"/>
</dbReference>
<dbReference type="AlphaFoldDB" id="A0A7W8JD61"/>
<evidence type="ECO:0000313" key="2">
    <source>
        <dbReference type="EMBL" id="MBB5354772.1"/>
    </source>
</evidence>
<comment type="caution">
    <text evidence="2">The sequence shown here is derived from an EMBL/GenBank/DDBJ whole genome shotgun (WGS) entry which is preliminary data.</text>
</comment>
<reference evidence="2 3" key="1">
    <citation type="submission" date="2020-08" db="EMBL/GenBank/DDBJ databases">
        <title>Genomic Encyclopedia of Type Strains, Phase IV (KMG-IV): sequencing the most valuable type-strain genomes for metagenomic binning, comparative biology and taxonomic classification.</title>
        <authorList>
            <person name="Goeker M."/>
        </authorList>
    </citation>
    <scope>NUCLEOTIDE SEQUENCE [LARGE SCALE GENOMIC DNA]</scope>
    <source>
        <strain evidence="2 3">DSM 19169</strain>
    </source>
</reference>
<dbReference type="InterPro" id="IPR012296">
    <property type="entry name" value="Nuclease_put_TT1808"/>
</dbReference>
<dbReference type="EMBL" id="JACHEQ010000002">
    <property type="protein sequence ID" value="MBB5354772.1"/>
    <property type="molecule type" value="Genomic_DNA"/>
</dbReference>
<dbReference type="InterPro" id="IPR008538">
    <property type="entry name" value="Uma2"/>
</dbReference>
<dbReference type="InterPro" id="IPR011335">
    <property type="entry name" value="Restrct_endonuc-II-like"/>
</dbReference>
<proteinExistence type="predicted"/>
<accession>A0A7W8JD61</accession>
<keyword evidence="2" id="KW-0540">Nuclease</keyword>
<keyword evidence="2" id="KW-0378">Hydrolase</keyword>
<keyword evidence="3" id="KW-1185">Reference proteome</keyword>
<organism evidence="2 3">
    <name type="scientific">Anoxybacillus mongoliensis</name>
    <dbReference type="NCBI Taxonomy" id="452565"/>
    <lineage>
        <taxon>Bacteria</taxon>
        <taxon>Bacillati</taxon>
        <taxon>Bacillota</taxon>
        <taxon>Bacilli</taxon>
        <taxon>Bacillales</taxon>
        <taxon>Anoxybacillaceae</taxon>
        <taxon>Anoxybacillus</taxon>
    </lineage>
</organism>
<dbReference type="GO" id="GO:0004519">
    <property type="term" value="F:endonuclease activity"/>
    <property type="evidence" value="ECO:0007669"/>
    <property type="project" value="UniProtKB-KW"/>
</dbReference>
<name>A0A7W8JD61_9BACL</name>